<organism evidence="1 2">
    <name type="scientific">Trifolium medium</name>
    <dbReference type="NCBI Taxonomy" id="97028"/>
    <lineage>
        <taxon>Eukaryota</taxon>
        <taxon>Viridiplantae</taxon>
        <taxon>Streptophyta</taxon>
        <taxon>Embryophyta</taxon>
        <taxon>Tracheophyta</taxon>
        <taxon>Spermatophyta</taxon>
        <taxon>Magnoliopsida</taxon>
        <taxon>eudicotyledons</taxon>
        <taxon>Gunneridae</taxon>
        <taxon>Pentapetalae</taxon>
        <taxon>rosids</taxon>
        <taxon>fabids</taxon>
        <taxon>Fabales</taxon>
        <taxon>Fabaceae</taxon>
        <taxon>Papilionoideae</taxon>
        <taxon>50 kb inversion clade</taxon>
        <taxon>NPAAA clade</taxon>
        <taxon>Hologalegina</taxon>
        <taxon>IRL clade</taxon>
        <taxon>Trifolieae</taxon>
        <taxon>Trifolium</taxon>
    </lineage>
</organism>
<comment type="caution">
    <text evidence="1">The sequence shown here is derived from an EMBL/GenBank/DDBJ whole genome shotgun (WGS) entry which is preliminary data.</text>
</comment>
<dbReference type="EMBL" id="LXQA010849942">
    <property type="protein sequence ID" value="MCI73952.1"/>
    <property type="molecule type" value="Genomic_DNA"/>
</dbReference>
<dbReference type="AlphaFoldDB" id="A0A392UKG0"/>
<sequence>MSKSKNTSPMKNDDVPSLSQHVIEAIPISIVPPLDSAMEEKCTEKR</sequence>
<reference evidence="1 2" key="1">
    <citation type="journal article" date="2018" name="Front. Plant Sci.">
        <title>Red Clover (Trifolium pratense) and Zigzag Clover (T. medium) - A Picture of Genomic Similarities and Differences.</title>
        <authorList>
            <person name="Dluhosova J."/>
            <person name="Istvanek J."/>
            <person name="Nedelnik J."/>
            <person name="Repkova J."/>
        </authorList>
    </citation>
    <scope>NUCLEOTIDE SEQUENCE [LARGE SCALE GENOMIC DNA]</scope>
    <source>
        <strain evidence="2">cv. 10/8</strain>
        <tissue evidence="1">Leaf</tissue>
    </source>
</reference>
<accession>A0A392UKG0</accession>
<protein>
    <submittedName>
        <fullName evidence="1">Uncharacterized protein</fullName>
    </submittedName>
</protein>
<evidence type="ECO:0000313" key="2">
    <source>
        <dbReference type="Proteomes" id="UP000265520"/>
    </source>
</evidence>
<name>A0A392UKG0_9FABA</name>
<keyword evidence="2" id="KW-1185">Reference proteome</keyword>
<dbReference type="Proteomes" id="UP000265520">
    <property type="component" value="Unassembled WGS sequence"/>
</dbReference>
<feature type="non-terminal residue" evidence="1">
    <location>
        <position position="46"/>
    </location>
</feature>
<evidence type="ECO:0000313" key="1">
    <source>
        <dbReference type="EMBL" id="MCI73952.1"/>
    </source>
</evidence>
<proteinExistence type="predicted"/>